<dbReference type="SUPFAM" id="SSF109709">
    <property type="entry name" value="KorB DNA-binding domain-like"/>
    <property type="match status" value="1"/>
</dbReference>
<keyword evidence="2" id="KW-0159">Chromosome partition</keyword>
<feature type="domain" description="ParB-like N-terminal" evidence="4">
    <location>
        <begin position="39"/>
        <end position="128"/>
    </location>
</feature>
<dbReference type="Pfam" id="PF02195">
    <property type="entry name" value="ParB_N"/>
    <property type="match status" value="1"/>
</dbReference>
<comment type="caution">
    <text evidence="5">The sequence shown here is derived from an EMBL/GenBank/DDBJ whole genome shotgun (WGS) entry which is preliminary data.</text>
</comment>
<dbReference type="InterPro" id="IPR057240">
    <property type="entry name" value="ParB_dimer_C"/>
</dbReference>
<comment type="similarity">
    <text evidence="1">Belongs to the ParB family.</text>
</comment>
<dbReference type="FunFam" id="1.10.10.2830:FF:000001">
    <property type="entry name" value="Chromosome partitioning protein ParB"/>
    <property type="match status" value="1"/>
</dbReference>
<dbReference type="InterPro" id="IPR050336">
    <property type="entry name" value="Chromosome_partition/occlusion"/>
</dbReference>
<dbReference type="Pfam" id="PF17762">
    <property type="entry name" value="HTH_ParB"/>
    <property type="match status" value="1"/>
</dbReference>
<dbReference type="GO" id="GO:0005694">
    <property type="term" value="C:chromosome"/>
    <property type="evidence" value="ECO:0007669"/>
    <property type="project" value="TreeGrafter"/>
</dbReference>
<evidence type="ECO:0000313" key="5">
    <source>
        <dbReference type="EMBL" id="OGY83019.1"/>
    </source>
</evidence>
<evidence type="ECO:0000256" key="3">
    <source>
        <dbReference type="ARBA" id="ARBA00023125"/>
    </source>
</evidence>
<keyword evidence="3" id="KW-0238">DNA-binding</keyword>
<dbReference type="AlphaFoldDB" id="A0A1G2B301"/>
<dbReference type="GO" id="GO:0007059">
    <property type="term" value="P:chromosome segregation"/>
    <property type="evidence" value="ECO:0007669"/>
    <property type="project" value="UniProtKB-KW"/>
</dbReference>
<accession>A0A1G2B301</accession>
<dbReference type="CDD" id="cd16393">
    <property type="entry name" value="SPO0J_N"/>
    <property type="match status" value="1"/>
</dbReference>
<evidence type="ECO:0000259" key="4">
    <source>
        <dbReference type="SMART" id="SM00470"/>
    </source>
</evidence>
<dbReference type="EMBL" id="MHKE01000016">
    <property type="protein sequence ID" value="OGY83019.1"/>
    <property type="molecule type" value="Genomic_DNA"/>
</dbReference>
<protein>
    <recommendedName>
        <fullName evidence="4">ParB-like N-terminal domain-containing protein</fullName>
    </recommendedName>
</protein>
<dbReference type="NCBIfam" id="TIGR00180">
    <property type="entry name" value="parB_part"/>
    <property type="match status" value="1"/>
</dbReference>
<evidence type="ECO:0000313" key="6">
    <source>
        <dbReference type="Proteomes" id="UP000179164"/>
    </source>
</evidence>
<proteinExistence type="inferred from homology"/>
<organism evidence="5 6">
    <name type="scientific">Candidatus Kerfeldbacteria bacterium RIFCSPLOWO2_01_FULL_48_11</name>
    <dbReference type="NCBI Taxonomy" id="1798543"/>
    <lineage>
        <taxon>Bacteria</taxon>
        <taxon>Candidatus Kerfeldiibacteriota</taxon>
    </lineage>
</organism>
<dbReference type="PANTHER" id="PTHR33375:SF1">
    <property type="entry name" value="CHROMOSOME-PARTITIONING PROTEIN PARB-RELATED"/>
    <property type="match status" value="1"/>
</dbReference>
<dbReference type="InterPro" id="IPR041468">
    <property type="entry name" value="HTH_ParB/Spo0J"/>
</dbReference>
<evidence type="ECO:0000256" key="1">
    <source>
        <dbReference type="ARBA" id="ARBA00006295"/>
    </source>
</evidence>
<dbReference type="GO" id="GO:0045881">
    <property type="term" value="P:positive regulation of sporulation resulting in formation of a cellular spore"/>
    <property type="evidence" value="ECO:0007669"/>
    <property type="project" value="TreeGrafter"/>
</dbReference>
<dbReference type="Gene3D" id="3.90.1530.30">
    <property type="match status" value="1"/>
</dbReference>
<dbReference type="SMART" id="SM00470">
    <property type="entry name" value="ParB"/>
    <property type="match status" value="1"/>
</dbReference>
<dbReference type="SUPFAM" id="SSF110849">
    <property type="entry name" value="ParB/Sulfiredoxin"/>
    <property type="match status" value="1"/>
</dbReference>
<dbReference type="PANTHER" id="PTHR33375">
    <property type="entry name" value="CHROMOSOME-PARTITIONING PROTEIN PARB-RELATED"/>
    <property type="match status" value="1"/>
</dbReference>
<dbReference type="InterPro" id="IPR003115">
    <property type="entry name" value="ParB_N"/>
</dbReference>
<dbReference type="Gene3D" id="1.10.10.2830">
    <property type="match status" value="1"/>
</dbReference>
<sequence length="290" mass="32896">MSDAYAGLGKGLEALIPRKISAEKIGVSKKILGPQERIDYVDPVTVTSNPHQPRKHFEHDAIEDLVNSIREHGILQPLIVSKTDSDYQLISGERRLRAAIIMGLKEVPVIIREASEQEKLALALIENIQRENLNPIERAWGYARLIQEFNLTQEEAAKKVGQPRASLTNSLRLLKLPEEMQKAVIDGLISEGHAKVLLGITDQKELMHLFRKIIHEELSVRTAEHHARPHRKASYRKAPRDPNITELEDQLRSALGTKVEIVRNGEQGTITIRCYSEEEFRALIEKLTRK</sequence>
<dbReference type="STRING" id="1798543.A2898_00665"/>
<dbReference type="Pfam" id="PF23552">
    <property type="entry name" value="ParB_C"/>
    <property type="match status" value="1"/>
</dbReference>
<dbReference type="Proteomes" id="UP000179164">
    <property type="component" value="Unassembled WGS sequence"/>
</dbReference>
<dbReference type="InterPro" id="IPR004437">
    <property type="entry name" value="ParB/RepB/Spo0J"/>
</dbReference>
<reference evidence="5 6" key="1">
    <citation type="journal article" date="2016" name="Nat. Commun.">
        <title>Thousands of microbial genomes shed light on interconnected biogeochemical processes in an aquifer system.</title>
        <authorList>
            <person name="Anantharaman K."/>
            <person name="Brown C.T."/>
            <person name="Hug L.A."/>
            <person name="Sharon I."/>
            <person name="Castelle C.J."/>
            <person name="Probst A.J."/>
            <person name="Thomas B.C."/>
            <person name="Singh A."/>
            <person name="Wilkins M.J."/>
            <person name="Karaoz U."/>
            <person name="Brodie E.L."/>
            <person name="Williams K.H."/>
            <person name="Hubbard S.S."/>
            <person name="Banfield J.F."/>
        </authorList>
    </citation>
    <scope>NUCLEOTIDE SEQUENCE [LARGE SCALE GENOMIC DNA]</scope>
</reference>
<dbReference type="InterPro" id="IPR036086">
    <property type="entry name" value="ParB/Sulfiredoxin_sf"/>
</dbReference>
<dbReference type="GO" id="GO:0003677">
    <property type="term" value="F:DNA binding"/>
    <property type="evidence" value="ECO:0007669"/>
    <property type="project" value="UniProtKB-KW"/>
</dbReference>
<evidence type="ECO:0000256" key="2">
    <source>
        <dbReference type="ARBA" id="ARBA00022829"/>
    </source>
</evidence>
<gene>
    <name evidence="5" type="ORF">A2898_00665</name>
</gene>
<dbReference type="FunFam" id="3.90.1530.30:FF:000001">
    <property type="entry name" value="Chromosome partitioning protein ParB"/>
    <property type="match status" value="1"/>
</dbReference>
<name>A0A1G2B301_9BACT</name>